<dbReference type="AlphaFoldDB" id="A0A5C4XUX0"/>
<dbReference type="OrthoDB" id="8372233at2"/>
<keyword evidence="3" id="KW-1185">Reference proteome</keyword>
<gene>
    <name evidence="2" type="ORF">FHP24_09635</name>
</gene>
<name>A0A5C4XUX0_9HYPH</name>
<comment type="caution">
    <text evidence="2">The sequence shown here is derived from an EMBL/GenBank/DDBJ whole genome shotgun (WGS) entry which is preliminary data.</text>
</comment>
<dbReference type="EMBL" id="VDMN01000001">
    <property type="protein sequence ID" value="TNM66440.1"/>
    <property type="molecule type" value="Genomic_DNA"/>
</dbReference>
<feature type="signal peptide" evidence="1">
    <location>
        <begin position="1"/>
        <end position="27"/>
    </location>
</feature>
<reference evidence="2 3" key="1">
    <citation type="submission" date="2019-06" db="EMBL/GenBank/DDBJ databases">
        <title>The draft genome of Rhizobium smilacinae PTYR-5.</title>
        <authorList>
            <person name="Liu L."/>
            <person name="Li L."/>
            <person name="Zhang X."/>
        </authorList>
    </citation>
    <scope>NUCLEOTIDE SEQUENCE [LARGE SCALE GENOMIC DNA]</scope>
    <source>
        <strain evidence="2 3">PTYR-5</strain>
    </source>
</reference>
<evidence type="ECO:0000313" key="2">
    <source>
        <dbReference type="EMBL" id="TNM66440.1"/>
    </source>
</evidence>
<sequence length="122" mass="13392">MLKGAWILPATMLVVLILAAVPSVVFAADGNAFGPSMKTYFKDLPGVVPEEERVKAEIADGYRCTTGVGYTSEPRRRFRGSILDDLPVQVYRCETPNGITYTGTNLPNTQWVPGLNPRHLPE</sequence>
<organism evidence="2 3">
    <name type="scientific">Aliirhizobium smilacinae</name>
    <dbReference type="NCBI Taxonomy" id="1395944"/>
    <lineage>
        <taxon>Bacteria</taxon>
        <taxon>Pseudomonadati</taxon>
        <taxon>Pseudomonadota</taxon>
        <taxon>Alphaproteobacteria</taxon>
        <taxon>Hyphomicrobiales</taxon>
        <taxon>Rhizobiaceae</taxon>
        <taxon>Aliirhizobium</taxon>
    </lineage>
</organism>
<evidence type="ECO:0000256" key="1">
    <source>
        <dbReference type="SAM" id="SignalP"/>
    </source>
</evidence>
<protein>
    <submittedName>
        <fullName evidence="2">Uncharacterized protein</fullName>
    </submittedName>
</protein>
<proteinExistence type="predicted"/>
<accession>A0A5C4XUX0</accession>
<dbReference type="RefSeq" id="WP_139675833.1">
    <property type="nucleotide sequence ID" value="NZ_VDMN01000001.1"/>
</dbReference>
<evidence type="ECO:0000313" key="3">
    <source>
        <dbReference type="Proteomes" id="UP000311605"/>
    </source>
</evidence>
<dbReference type="Proteomes" id="UP000311605">
    <property type="component" value="Unassembled WGS sequence"/>
</dbReference>
<feature type="chain" id="PRO_5022822457" evidence="1">
    <location>
        <begin position="28"/>
        <end position="122"/>
    </location>
</feature>
<keyword evidence="1" id="KW-0732">Signal</keyword>